<proteinExistence type="predicted"/>
<dbReference type="AlphaFoldDB" id="A0A0A9GD32"/>
<dbReference type="EMBL" id="GBRH01174916">
    <property type="protein sequence ID" value="JAE22980.1"/>
    <property type="molecule type" value="Transcribed_RNA"/>
</dbReference>
<sequence>MSHCSSKYPNLISNMYEMEFT</sequence>
<protein>
    <submittedName>
        <fullName evidence="1">Uncharacterized protein</fullName>
    </submittedName>
</protein>
<name>A0A0A9GD32_ARUDO</name>
<accession>A0A0A9GD32</accession>
<reference evidence="1" key="1">
    <citation type="submission" date="2014-09" db="EMBL/GenBank/DDBJ databases">
        <authorList>
            <person name="Magalhaes I.L.F."/>
            <person name="Oliveira U."/>
            <person name="Santos F.R."/>
            <person name="Vidigal T.H.D.A."/>
            <person name="Brescovit A.D."/>
            <person name="Santos A.J."/>
        </authorList>
    </citation>
    <scope>NUCLEOTIDE SEQUENCE</scope>
    <source>
        <tissue evidence="1">Shoot tissue taken approximately 20 cm above the soil surface</tissue>
    </source>
</reference>
<reference evidence="1" key="2">
    <citation type="journal article" date="2015" name="Data Brief">
        <title>Shoot transcriptome of the giant reed, Arundo donax.</title>
        <authorList>
            <person name="Barrero R.A."/>
            <person name="Guerrero F.D."/>
            <person name="Moolhuijzen P."/>
            <person name="Goolsby J.A."/>
            <person name="Tidwell J."/>
            <person name="Bellgard S.E."/>
            <person name="Bellgard M.I."/>
        </authorList>
    </citation>
    <scope>NUCLEOTIDE SEQUENCE</scope>
    <source>
        <tissue evidence="1">Shoot tissue taken approximately 20 cm above the soil surface</tissue>
    </source>
</reference>
<organism evidence="1">
    <name type="scientific">Arundo donax</name>
    <name type="common">Giant reed</name>
    <name type="synonym">Donax arundinaceus</name>
    <dbReference type="NCBI Taxonomy" id="35708"/>
    <lineage>
        <taxon>Eukaryota</taxon>
        <taxon>Viridiplantae</taxon>
        <taxon>Streptophyta</taxon>
        <taxon>Embryophyta</taxon>
        <taxon>Tracheophyta</taxon>
        <taxon>Spermatophyta</taxon>
        <taxon>Magnoliopsida</taxon>
        <taxon>Liliopsida</taxon>
        <taxon>Poales</taxon>
        <taxon>Poaceae</taxon>
        <taxon>PACMAD clade</taxon>
        <taxon>Arundinoideae</taxon>
        <taxon>Arundineae</taxon>
        <taxon>Arundo</taxon>
    </lineage>
</organism>
<evidence type="ECO:0000313" key="1">
    <source>
        <dbReference type="EMBL" id="JAE22980.1"/>
    </source>
</evidence>